<dbReference type="EMBL" id="BMOO01000001">
    <property type="protein sequence ID" value="GGM57091.1"/>
    <property type="molecule type" value="Genomic_DNA"/>
</dbReference>
<reference evidence="3" key="1">
    <citation type="journal article" date="2014" name="Int. J. Syst. Evol. Microbiol.">
        <title>Complete genome sequence of Corynebacterium casei LMG S-19264T (=DSM 44701T), isolated from a smear-ripened cheese.</title>
        <authorList>
            <consortium name="US DOE Joint Genome Institute (JGI-PGF)"/>
            <person name="Walter F."/>
            <person name="Albersmeier A."/>
            <person name="Kalinowski J."/>
            <person name="Ruckert C."/>
        </authorList>
    </citation>
    <scope>NUCLEOTIDE SEQUENCE</scope>
    <source>
        <strain evidence="3">JCM 16108</strain>
    </source>
</reference>
<evidence type="ECO:0000256" key="1">
    <source>
        <dbReference type="SAM" id="Phobius"/>
    </source>
</evidence>
<feature type="transmembrane region" description="Helical" evidence="1">
    <location>
        <begin position="170"/>
        <end position="188"/>
    </location>
</feature>
<dbReference type="GO" id="GO:0080120">
    <property type="term" value="P:CAAX-box protein maturation"/>
    <property type="evidence" value="ECO:0007669"/>
    <property type="project" value="UniProtKB-ARBA"/>
</dbReference>
<dbReference type="GO" id="GO:0006508">
    <property type="term" value="P:proteolysis"/>
    <property type="evidence" value="ECO:0007669"/>
    <property type="project" value="UniProtKB-KW"/>
</dbReference>
<dbReference type="EMBL" id="JAGGKO010000001">
    <property type="protein sequence ID" value="MBP1954070.1"/>
    <property type="molecule type" value="Genomic_DNA"/>
</dbReference>
<gene>
    <name evidence="3" type="ORF">GCM10009017_04090</name>
    <name evidence="4" type="ORF">J2752_000951</name>
</gene>
<feature type="transmembrane region" description="Helical" evidence="1">
    <location>
        <begin position="194"/>
        <end position="215"/>
    </location>
</feature>
<keyword evidence="1" id="KW-0812">Transmembrane</keyword>
<sequence length="244" mass="25014">MSAAASTPDRRARLGALCVVVALAVTGLLAGTLVQLVVTSILRAFAPPDALRLAVAQSGFALALAFTALGYVVVTRRPLTYFDVRLDKRGALWAGGGLLAMFGVLAATGVLAGALGVGNATHGTVAAIRETPWLGLLLVPVSLLFVGPGEELLMRNVVQKRLYSAFSRRGALFVASVVFTLVHLPAYATPGAGALALGVTLARLCCVALVLGVVYERTDSVVAAALAHGGYDAVQFGALFVASV</sequence>
<protein>
    <submittedName>
        <fullName evidence="4">Membrane protease YdiL (CAAX protease family)</fullName>
    </submittedName>
</protein>
<feature type="domain" description="CAAX prenyl protease 2/Lysostaphin resistance protein A-like" evidence="2">
    <location>
        <begin position="133"/>
        <end position="234"/>
    </location>
</feature>
<evidence type="ECO:0000313" key="4">
    <source>
        <dbReference type="EMBL" id="MBP1954070.1"/>
    </source>
</evidence>
<dbReference type="RefSeq" id="WP_188869315.1">
    <property type="nucleotide sequence ID" value="NZ_BMOO01000001.1"/>
</dbReference>
<evidence type="ECO:0000313" key="5">
    <source>
        <dbReference type="Proteomes" id="UP000614609"/>
    </source>
</evidence>
<feature type="transmembrane region" description="Helical" evidence="1">
    <location>
        <begin position="132"/>
        <end position="149"/>
    </location>
</feature>
<organism evidence="3 5">
    <name type="scientific">Halarchaeum rubridurum</name>
    <dbReference type="NCBI Taxonomy" id="489911"/>
    <lineage>
        <taxon>Archaea</taxon>
        <taxon>Methanobacteriati</taxon>
        <taxon>Methanobacteriota</taxon>
        <taxon>Stenosarchaea group</taxon>
        <taxon>Halobacteria</taxon>
        <taxon>Halobacteriales</taxon>
        <taxon>Halobacteriaceae</taxon>
    </lineage>
</organism>
<keyword evidence="4" id="KW-0378">Hydrolase</keyword>
<dbReference type="GO" id="GO:0004175">
    <property type="term" value="F:endopeptidase activity"/>
    <property type="evidence" value="ECO:0007669"/>
    <property type="project" value="UniProtKB-ARBA"/>
</dbReference>
<dbReference type="InterPro" id="IPR003675">
    <property type="entry name" value="Rce1/LyrA-like_dom"/>
</dbReference>
<dbReference type="AlphaFoldDB" id="A0A830FTF0"/>
<keyword evidence="5" id="KW-1185">Reference proteome</keyword>
<evidence type="ECO:0000313" key="3">
    <source>
        <dbReference type="EMBL" id="GGM57091.1"/>
    </source>
</evidence>
<dbReference type="Proteomes" id="UP000614609">
    <property type="component" value="Unassembled WGS sequence"/>
</dbReference>
<name>A0A830FTF0_9EURY</name>
<dbReference type="Pfam" id="PF02517">
    <property type="entry name" value="Rce1-like"/>
    <property type="match status" value="1"/>
</dbReference>
<dbReference type="OrthoDB" id="275779at2157"/>
<accession>A0A830FTF0</accession>
<reference evidence="3" key="2">
    <citation type="submission" date="2020-09" db="EMBL/GenBank/DDBJ databases">
        <authorList>
            <person name="Sun Q."/>
            <person name="Ohkuma M."/>
        </authorList>
    </citation>
    <scope>NUCLEOTIDE SEQUENCE</scope>
    <source>
        <strain evidence="3">JCM 16108</strain>
    </source>
</reference>
<keyword evidence="1" id="KW-1133">Transmembrane helix</keyword>
<feature type="transmembrane region" description="Helical" evidence="1">
    <location>
        <begin position="54"/>
        <end position="74"/>
    </location>
</feature>
<proteinExistence type="predicted"/>
<keyword evidence="1" id="KW-0472">Membrane</keyword>
<feature type="transmembrane region" description="Helical" evidence="1">
    <location>
        <begin position="90"/>
        <end position="112"/>
    </location>
</feature>
<comment type="caution">
    <text evidence="3">The sequence shown here is derived from an EMBL/GenBank/DDBJ whole genome shotgun (WGS) entry which is preliminary data.</text>
</comment>
<keyword evidence="4" id="KW-0645">Protease</keyword>
<dbReference type="Proteomes" id="UP000765891">
    <property type="component" value="Unassembled WGS sequence"/>
</dbReference>
<evidence type="ECO:0000259" key="2">
    <source>
        <dbReference type="Pfam" id="PF02517"/>
    </source>
</evidence>
<reference evidence="4" key="3">
    <citation type="submission" date="2021-03" db="EMBL/GenBank/DDBJ databases">
        <title>Genomic Encyclopedia of Type Strains, Phase IV (KMG-IV): sequencing the most valuable type-strain genomes for metagenomic binning, comparative biology and taxonomic classification.</title>
        <authorList>
            <person name="Goeker M."/>
        </authorList>
    </citation>
    <scope>NUCLEOTIDE SEQUENCE</scope>
    <source>
        <strain evidence="4">DSM 22443</strain>
    </source>
</reference>